<name>A0A8S4QKS1_9NEOP</name>
<proteinExistence type="predicted"/>
<dbReference type="Proteomes" id="UP000838756">
    <property type="component" value="Unassembled WGS sequence"/>
</dbReference>
<gene>
    <name evidence="1" type="primary">jg22688</name>
    <name evidence="1" type="ORF">PAEG_LOCUS3191</name>
</gene>
<dbReference type="AlphaFoldDB" id="A0A8S4QKS1"/>
<keyword evidence="2" id="KW-1185">Reference proteome</keyword>
<sequence length="66" mass="7698">THVYDEAHEVPAVREPALEEPGRDDVVRQRHYVVVVARRVGVGQQDRKHGHVLVLDERREHSREAR</sequence>
<organism evidence="1 2">
    <name type="scientific">Pararge aegeria aegeria</name>
    <dbReference type="NCBI Taxonomy" id="348720"/>
    <lineage>
        <taxon>Eukaryota</taxon>
        <taxon>Metazoa</taxon>
        <taxon>Ecdysozoa</taxon>
        <taxon>Arthropoda</taxon>
        <taxon>Hexapoda</taxon>
        <taxon>Insecta</taxon>
        <taxon>Pterygota</taxon>
        <taxon>Neoptera</taxon>
        <taxon>Endopterygota</taxon>
        <taxon>Lepidoptera</taxon>
        <taxon>Glossata</taxon>
        <taxon>Ditrysia</taxon>
        <taxon>Papilionoidea</taxon>
        <taxon>Nymphalidae</taxon>
        <taxon>Satyrinae</taxon>
        <taxon>Satyrini</taxon>
        <taxon>Parargina</taxon>
        <taxon>Pararge</taxon>
    </lineage>
</organism>
<protein>
    <submittedName>
        <fullName evidence="1">Jg22688 protein</fullName>
    </submittedName>
</protein>
<comment type="caution">
    <text evidence="1">The sequence shown here is derived from an EMBL/GenBank/DDBJ whole genome shotgun (WGS) entry which is preliminary data.</text>
</comment>
<evidence type="ECO:0000313" key="1">
    <source>
        <dbReference type="EMBL" id="CAH2211374.1"/>
    </source>
</evidence>
<evidence type="ECO:0000313" key="2">
    <source>
        <dbReference type="Proteomes" id="UP000838756"/>
    </source>
</evidence>
<reference evidence="1" key="1">
    <citation type="submission" date="2022-03" db="EMBL/GenBank/DDBJ databases">
        <authorList>
            <person name="Lindestad O."/>
        </authorList>
    </citation>
    <scope>NUCLEOTIDE SEQUENCE</scope>
</reference>
<dbReference type="EMBL" id="CAKXAJ010010040">
    <property type="protein sequence ID" value="CAH2211374.1"/>
    <property type="molecule type" value="Genomic_DNA"/>
</dbReference>
<feature type="non-terminal residue" evidence="1">
    <location>
        <position position="1"/>
    </location>
</feature>
<accession>A0A8S4QKS1</accession>